<proteinExistence type="predicted"/>
<evidence type="ECO:0000313" key="3">
    <source>
        <dbReference type="EMBL" id="PEI84573.1"/>
    </source>
</evidence>
<keyword evidence="5" id="KW-0969">Cilium</keyword>
<dbReference type="Pfam" id="PF02120">
    <property type="entry name" value="Flg_hook"/>
    <property type="match status" value="1"/>
</dbReference>
<name>A0A2C5KPM2_9BACI</name>
<feature type="region of interest" description="Disordered" evidence="1">
    <location>
        <begin position="333"/>
        <end position="375"/>
    </location>
</feature>
<evidence type="ECO:0000313" key="5">
    <source>
        <dbReference type="EMBL" id="PGG93161.1"/>
    </source>
</evidence>
<dbReference type="AlphaFoldDB" id="A0A2C5KPM2"/>
<dbReference type="EMBL" id="NUEH01000044">
    <property type="protein sequence ID" value="PEI84573.1"/>
    <property type="molecule type" value="Genomic_DNA"/>
</dbReference>
<evidence type="ECO:0000313" key="6">
    <source>
        <dbReference type="Proteomes" id="UP000220934"/>
    </source>
</evidence>
<keyword evidence="5" id="KW-0966">Cell projection</keyword>
<reference evidence="3 6" key="1">
    <citation type="submission" date="2017-09" db="EMBL/GenBank/DDBJ databases">
        <title>Large-scale bioinformatics analysis of Bacillus genomes uncovers conserved roles of natural products in bacterial physiology.</title>
        <authorList>
            <consortium name="Agbiome Team Llc"/>
            <person name="Bleich R.M."/>
            <person name="Kirk G.J."/>
            <person name="Santa Maria K.C."/>
            <person name="Allen S.E."/>
            <person name="Farag S."/>
            <person name="Shank E.A."/>
            <person name="Bowers A."/>
        </authorList>
    </citation>
    <scope>NUCLEOTIDE SEQUENCE</scope>
    <source>
        <strain evidence="3">AFS005430</strain>
        <strain evidence="4 6">AFS027958</strain>
    </source>
</reference>
<feature type="compositionally biased region" description="Basic and acidic residues" evidence="1">
    <location>
        <begin position="336"/>
        <end position="352"/>
    </location>
</feature>
<dbReference type="EMBL" id="NUAJ01000017">
    <property type="protein sequence ID" value="PEN53335.1"/>
    <property type="molecule type" value="Genomic_DNA"/>
</dbReference>
<feature type="region of interest" description="Disordered" evidence="1">
    <location>
        <begin position="15"/>
        <end position="86"/>
    </location>
</feature>
<accession>A0A2C5KPM2</accession>
<dbReference type="Gene3D" id="3.30.750.140">
    <property type="match status" value="1"/>
</dbReference>
<dbReference type="Proteomes" id="UP000220969">
    <property type="component" value="Unassembled WGS sequence"/>
</dbReference>
<evidence type="ECO:0000313" key="7">
    <source>
        <dbReference type="Proteomes" id="UP000225320"/>
    </source>
</evidence>
<comment type="caution">
    <text evidence="5">The sequence shown here is derived from an EMBL/GenBank/DDBJ whole genome shotgun (WGS) entry which is preliminary data.</text>
</comment>
<evidence type="ECO:0000313" key="4">
    <source>
        <dbReference type="EMBL" id="PEN53335.1"/>
    </source>
</evidence>
<sequence>MDEVNVVIQSVLPVQQSLPPQKEKGLEIQSKNENSSFDRTLRMENKQQPKTEKTKREEAPKEEKKEYNLSKPSVTKEEPSVKKEEKKETEQLLLAVSEQMVAIEQLRVQPELLYQYIQKIQELYKEYGNIKLNELPAGELQQLQELLSNMNIKNAICLEDTMQMVLDKVKMPEQMMQALKVVETETCNIAKKQEESKDVDLLKSESDDVKVELPEVDSLSDSSSTGAELLNKATSTDQIGKSNSGAEKVTLPDLGKKMEAQVEALQKFVVKQERVLFQLNPEKFGTLTVFMKKHGDQIDVHVEMEKHDAKKRVEIIFDELRLKLKEKEINIQISYSDKDENRKEQREQEQRQKQKLASTQHEKQQSKEFAGLLEE</sequence>
<feature type="domain" description="Flagellar hook-length control protein-like C-terminal" evidence="2">
    <location>
        <begin position="271"/>
        <end position="341"/>
    </location>
</feature>
<evidence type="ECO:0000259" key="2">
    <source>
        <dbReference type="Pfam" id="PF02120"/>
    </source>
</evidence>
<dbReference type="InterPro" id="IPR038610">
    <property type="entry name" value="FliK-like_C_sf"/>
</dbReference>
<reference evidence="5 7" key="2">
    <citation type="submission" date="2017-09" db="EMBL/GenBank/DDBJ databases">
        <title>Large-scale bioinformatics analysis of Bacillus genomes uncovers conserved roles of natural products in bacterial physiology.</title>
        <authorList>
            <consortium name="Agbiome Team Llc"/>
            <person name="Bleich R.M."/>
            <person name="Grubbs K.J."/>
            <person name="Santa Maria K.C."/>
            <person name="Allen S.E."/>
            <person name="Farag S."/>
            <person name="Shank E.A."/>
            <person name="Bowers A."/>
        </authorList>
    </citation>
    <scope>NUCLEOTIDE SEQUENCE [LARGE SCALE GENOMIC DNA]</scope>
    <source>
        <strain evidence="5 7">AFS094862</strain>
    </source>
</reference>
<keyword evidence="5" id="KW-0282">Flagellum</keyword>
<organism evidence="5 7">
    <name type="scientific">Bacillus toyonensis</name>
    <dbReference type="NCBI Taxonomy" id="155322"/>
    <lineage>
        <taxon>Bacteria</taxon>
        <taxon>Bacillati</taxon>
        <taxon>Bacillota</taxon>
        <taxon>Bacilli</taxon>
        <taxon>Bacillales</taxon>
        <taxon>Bacillaceae</taxon>
        <taxon>Bacillus</taxon>
        <taxon>Bacillus cereus group</taxon>
    </lineage>
</organism>
<dbReference type="Proteomes" id="UP000225320">
    <property type="component" value="Unassembled WGS sequence"/>
</dbReference>
<gene>
    <name evidence="4" type="ORF">CN596_15355</name>
    <name evidence="3" type="ORF">CN678_19125</name>
    <name evidence="5" type="ORF">CON73_08985</name>
</gene>
<feature type="compositionally biased region" description="Basic and acidic residues" evidence="1">
    <location>
        <begin position="39"/>
        <end position="86"/>
    </location>
</feature>
<dbReference type="EMBL" id="NVOI01000028">
    <property type="protein sequence ID" value="PGG93161.1"/>
    <property type="molecule type" value="Genomic_DNA"/>
</dbReference>
<evidence type="ECO:0000256" key="1">
    <source>
        <dbReference type="SAM" id="MobiDB-lite"/>
    </source>
</evidence>
<dbReference type="InterPro" id="IPR021136">
    <property type="entry name" value="Flagellar_hook_control-like_C"/>
</dbReference>
<dbReference type="Proteomes" id="UP000220934">
    <property type="component" value="Unassembled WGS sequence"/>
</dbReference>
<protein>
    <submittedName>
        <fullName evidence="5">Flagellar hook-length control protein FliK</fullName>
    </submittedName>
</protein>
<feature type="compositionally biased region" description="Polar residues" evidence="1">
    <location>
        <begin position="29"/>
        <end position="38"/>
    </location>
</feature>